<dbReference type="AlphaFoldDB" id="A0A0F9H0I1"/>
<protein>
    <recommendedName>
        <fullName evidence="2">SsuA/THI5-like domain-containing protein</fullName>
    </recommendedName>
</protein>
<name>A0A0F9H0I1_9ZZZZ</name>
<gene>
    <name evidence="1" type="ORF">LCGC14_2057940</name>
</gene>
<feature type="non-terminal residue" evidence="1">
    <location>
        <position position="139"/>
    </location>
</feature>
<evidence type="ECO:0008006" key="2">
    <source>
        <dbReference type="Google" id="ProtNLM"/>
    </source>
</evidence>
<organism evidence="1">
    <name type="scientific">marine sediment metagenome</name>
    <dbReference type="NCBI Taxonomy" id="412755"/>
    <lineage>
        <taxon>unclassified sequences</taxon>
        <taxon>metagenomes</taxon>
        <taxon>ecological metagenomes</taxon>
    </lineage>
</organism>
<evidence type="ECO:0000313" key="1">
    <source>
        <dbReference type="EMBL" id="KKL75135.1"/>
    </source>
</evidence>
<accession>A0A0F9H0I1</accession>
<sequence>MTEIRIMAARHSVFYSPLISLIAGGFLENEGLTGSYHLCPSGVSITKEVVSDRMDVSQAAVSLSWIDLEKGEKPSIAQFAQINTLDGFFIAAREADSHFTWDKLKGSKFMYVHGGQPEAMLRYGADRKGVDLDEVDGIK</sequence>
<reference evidence="1" key="1">
    <citation type="journal article" date="2015" name="Nature">
        <title>Complex archaea that bridge the gap between prokaryotes and eukaryotes.</title>
        <authorList>
            <person name="Spang A."/>
            <person name="Saw J.H."/>
            <person name="Jorgensen S.L."/>
            <person name="Zaremba-Niedzwiedzka K."/>
            <person name="Martijn J."/>
            <person name="Lind A.E."/>
            <person name="van Eijk R."/>
            <person name="Schleper C."/>
            <person name="Guy L."/>
            <person name="Ettema T.J."/>
        </authorList>
    </citation>
    <scope>NUCLEOTIDE SEQUENCE</scope>
</reference>
<proteinExistence type="predicted"/>
<comment type="caution">
    <text evidence="1">The sequence shown here is derived from an EMBL/GenBank/DDBJ whole genome shotgun (WGS) entry which is preliminary data.</text>
</comment>
<dbReference type="SUPFAM" id="SSF53850">
    <property type="entry name" value="Periplasmic binding protein-like II"/>
    <property type="match status" value="1"/>
</dbReference>
<dbReference type="EMBL" id="LAZR01024437">
    <property type="protein sequence ID" value="KKL75135.1"/>
    <property type="molecule type" value="Genomic_DNA"/>
</dbReference>